<sequence length="334" mass="37373">MTTPSKHLLLAVSGMTPQIITETLYAIHKKSPEKMPTEVIVLTTATGCERIEKALMGEDNQLDQFCIDYGYQPIKLEIRIPEIGGITLADVRTDSEQEATADFITDQVRKLTQDDSVAIHASLAGGRKTMGFTLGYAMSLFGRPQDCLSHVLVNEPYDQVPDFFYPTQTTVYRFDRDKKNRLDLSKAEVTLGEIPLVLMREGLPNDLIAKENTSYTQVVKHANQANALNTETVVVTLDKDQLTIYCNDMPVKLSAEQFAFYAWMARDTQDAFGEGIEPVNNDMSAHELTKRLRSWLISSLPEVSGVDYTAFELPDLIDEADFPAFKLNVSTLKC</sequence>
<dbReference type="Pfam" id="PF09623">
    <property type="entry name" value="Cas_NE0113"/>
    <property type="match status" value="1"/>
</dbReference>
<dbReference type="InterPro" id="IPR019092">
    <property type="entry name" value="SSO2081-like_dom"/>
</dbReference>
<dbReference type="CDD" id="cd09741">
    <property type="entry name" value="Csx1_III-U"/>
    <property type="match status" value="1"/>
</dbReference>
<accession>A0ABN5PCD6</accession>
<dbReference type="RefSeq" id="WP_128810765.1">
    <property type="nucleotide sequence ID" value="NZ_CP032093.1"/>
</dbReference>
<evidence type="ECO:0000313" key="2">
    <source>
        <dbReference type="EMBL" id="AXY00932.1"/>
    </source>
</evidence>
<evidence type="ECO:0000259" key="1">
    <source>
        <dbReference type="Pfam" id="PF09623"/>
    </source>
</evidence>
<dbReference type="InterPro" id="IPR013413">
    <property type="entry name" value="CRISPR-assoc_prot_NE0113"/>
</dbReference>
<reference evidence="2 3" key="1">
    <citation type="submission" date="2018-08" db="EMBL/GenBank/DDBJ databases">
        <title>Genomic taxonomy of the Vibrionaceae family.</title>
        <authorList>
            <person name="Gomez-Gil B."/>
            <person name="Tanaka M."/>
            <person name="Sawabe T."/>
            <person name="Enciso-Ibarra K."/>
        </authorList>
    </citation>
    <scope>NUCLEOTIDE SEQUENCE [LARGE SCALE GENOMIC DNA]</scope>
    <source>
        <strain evidence="2 3">CAIM 1831</strain>
    </source>
</reference>
<organism evidence="2 3">
    <name type="scientific">Vibrio alfacsensis</name>
    <dbReference type="NCBI Taxonomy" id="1074311"/>
    <lineage>
        <taxon>Bacteria</taxon>
        <taxon>Pseudomonadati</taxon>
        <taxon>Pseudomonadota</taxon>
        <taxon>Gammaproteobacteria</taxon>
        <taxon>Vibrionales</taxon>
        <taxon>Vibrionaceae</taxon>
        <taxon>Vibrio</taxon>
    </lineage>
</organism>
<keyword evidence="3" id="KW-1185">Reference proteome</keyword>
<proteinExistence type="predicted"/>
<dbReference type="NCBIfam" id="TIGR02584">
    <property type="entry name" value="cas_NE0113"/>
    <property type="match status" value="1"/>
</dbReference>
<dbReference type="Proteomes" id="UP000262832">
    <property type="component" value="Chromosome I"/>
</dbReference>
<protein>
    <submittedName>
        <fullName evidence="2">TIGR02584 family CRISPR-associated protein</fullName>
    </submittedName>
</protein>
<feature type="domain" description="CRISPR system ring nuclease SSO2081-like" evidence="1">
    <location>
        <begin position="16"/>
        <end position="217"/>
    </location>
</feature>
<name>A0ABN5PCD6_9VIBR</name>
<gene>
    <name evidence="2" type="ORF">D1115_06515</name>
</gene>
<dbReference type="EMBL" id="CP032093">
    <property type="protein sequence ID" value="AXY00932.1"/>
    <property type="molecule type" value="Genomic_DNA"/>
</dbReference>
<evidence type="ECO:0000313" key="3">
    <source>
        <dbReference type="Proteomes" id="UP000262832"/>
    </source>
</evidence>